<proteinExistence type="predicted"/>
<dbReference type="EMBL" id="CM047740">
    <property type="protein sequence ID" value="KAJ0039630.1"/>
    <property type="molecule type" value="Genomic_DNA"/>
</dbReference>
<accession>A0ACC0YNJ1</accession>
<comment type="caution">
    <text evidence="1">The sequence shown here is derived from an EMBL/GenBank/DDBJ whole genome shotgun (WGS) entry which is preliminary data.</text>
</comment>
<protein>
    <submittedName>
        <fullName evidence="1">Uncharacterized protein</fullName>
    </submittedName>
</protein>
<dbReference type="Proteomes" id="UP001163603">
    <property type="component" value="Chromosome 5"/>
</dbReference>
<name>A0ACC0YNJ1_9ROSI</name>
<evidence type="ECO:0000313" key="1">
    <source>
        <dbReference type="EMBL" id="KAJ0039630.1"/>
    </source>
</evidence>
<sequence>MGSAGVLSGGPSILGGTKLKLTTQDTDYSGFPAMLEALVLLEKENVAIIGPQFSVTAHLVSNIANELHVPLLSFSATDPALSPLQYPFFVRTTQSDLFQMAAIADIVDYYGWKDVTAVYVDDDYGRNGITALGDKLAEKRCKISYKAPLTPEGSRLEITNALVTVASMESRVIVLHIHDAEGLEVLDIARQLGMMDSEYVWIATDWLSSFLDTNSVLHSEGQDDIQGILTLRTYIPDSEQKRKFVTRWKNNLTVNGSTGLNVYGLYAYDTVWLLANAIDAFFNQGGNISFSKDSKLSDIQGTNLHLDAVSTFTGGNLLLNNILQVNMTGVTGPVKFTSDRNLINPAYEIINVINIGSRRVGYWSNYSGLSVVPPEELYRKPPNRSDASQQLYGVIWPGQTTETPRGWVFANNGKHLKICVPNRTSYPDIISQVKGTDQFTGFCIDIPNINTKLADLLRLIPTGVCDAAVGDFTITTDRIKMVDFTQPYMESGLVVVAPIKKLDSNAWVFLRPFSPLLWCVTGFFFIIVGAIVWLLEHRSNDDFRGPPKRQINTILCSHRWDCSPFQHCSFPMAREKTVSCMGRFVLIIWLFFVLILTSSYTANLTSILTVEQLSSPIKDIQSLIVSNEPIGCERGSFAETYLTDQLQIDRSRLVPLNSVEEYEKALTDGPKRGGVAAVVDERAYMNVFLSTRCQFGMVGQEFTRNGWGFAFPKDSPLAVDMSTAILHLAENGDLQKIHDKWLSKSACSSQGTKQEVDQLQLRSLGGLFVMLGSVCLIAVILYLINLVRQFARRHSNLEEAESAEGRKLSRLRTFFIFFDEKEGVI</sequence>
<organism evidence="1 2">
    <name type="scientific">Pistacia integerrima</name>
    <dbReference type="NCBI Taxonomy" id="434235"/>
    <lineage>
        <taxon>Eukaryota</taxon>
        <taxon>Viridiplantae</taxon>
        <taxon>Streptophyta</taxon>
        <taxon>Embryophyta</taxon>
        <taxon>Tracheophyta</taxon>
        <taxon>Spermatophyta</taxon>
        <taxon>Magnoliopsida</taxon>
        <taxon>eudicotyledons</taxon>
        <taxon>Gunneridae</taxon>
        <taxon>Pentapetalae</taxon>
        <taxon>rosids</taxon>
        <taxon>malvids</taxon>
        <taxon>Sapindales</taxon>
        <taxon>Anacardiaceae</taxon>
        <taxon>Pistacia</taxon>
    </lineage>
</organism>
<keyword evidence="2" id="KW-1185">Reference proteome</keyword>
<reference evidence="2" key="1">
    <citation type="journal article" date="2023" name="G3 (Bethesda)">
        <title>Genome assembly and association tests identify interacting loci associated with vigor, precocity, and sex in interspecific pistachio rootstocks.</title>
        <authorList>
            <person name="Palmer W."/>
            <person name="Jacygrad E."/>
            <person name="Sagayaradj S."/>
            <person name="Cavanaugh K."/>
            <person name="Han R."/>
            <person name="Bertier L."/>
            <person name="Beede B."/>
            <person name="Kafkas S."/>
            <person name="Golino D."/>
            <person name="Preece J."/>
            <person name="Michelmore R."/>
        </authorList>
    </citation>
    <scope>NUCLEOTIDE SEQUENCE [LARGE SCALE GENOMIC DNA]</scope>
</reference>
<evidence type="ECO:0000313" key="2">
    <source>
        <dbReference type="Proteomes" id="UP001163603"/>
    </source>
</evidence>
<gene>
    <name evidence="1" type="ORF">Pint_28740</name>
</gene>